<dbReference type="AlphaFoldDB" id="A0AAP7DJK2"/>
<dbReference type="Pfam" id="PF00857">
    <property type="entry name" value="Isochorismatase"/>
    <property type="match status" value="1"/>
</dbReference>
<protein>
    <submittedName>
        <fullName evidence="2">Hydrolase</fullName>
    </submittedName>
</protein>
<name>A0AAP7DJK2_PAEAL</name>
<dbReference type="CDD" id="cd01012">
    <property type="entry name" value="YcaC_related"/>
    <property type="match status" value="1"/>
</dbReference>
<comment type="caution">
    <text evidence="2">The sequence shown here is derived from an EMBL/GenBank/DDBJ whole genome shotgun (WGS) entry which is preliminary data.</text>
</comment>
<dbReference type="InterPro" id="IPR000868">
    <property type="entry name" value="Isochorismatase-like_dom"/>
</dbReference>
<dbReference type="Proteomes" id="UP000552038">
    <property type="component" value="Unassembled WGS sequence"/>
</dbReference>
<keyword evidence="2" id="KW-0378">Hydrolase</keyword>
<dbReference type="SUPFAM" id="SSF52499">
    <property type="entry name" value="Isochorismatase-like hydrolases"/>
    <property type="match status" value="1"/>
</dbReference>
<dbReference type="InterPro" id="IPR036380">
    <property type="entry name" value="Isochorismatase-like_sf"/>
</dbReference>
<reference evidence="2 3" key="1">
    <citation type="submission" date="2020-05" db="EMBL/GenBank/DDBJ databases">
        <title>Whole genome sequencing and identification of novel metabolites from Paenibacillus alvei strain JR949.</title>
        <authorList>
            <person name="Rajendhran J."/>
            <person name="Sree Pranav P."/>
            <person name="Mahalakshmi B."/>
            <person name="Karthikeyan R."/>
        </authorList>
    </citation>
    <scope>NUCLEOTIDE SEQUENCE [LARGE SCALE GENOMIC DNA]</scope>
    <source>
        <strain evidence="2 3">JR949</strain>
    </source>
</reference>
<proteinExistence type="predicted"/>
<organism evidence="2 3">
    <name type="scientific">Paenibacillus alvei</name>
    <name type="common">Bacillus alvei</name>
    <dbReference type="NCBI Taxonomy" id="44250"/>
    <lineage>
        <taxon>Bacteria</taxon>
        <taxon>Bacillati</taxon>
        <taxon>Bacillota</taxon>
        <taxon>Bacilli</taxon>
        <taxon>Bacillales</taxon>
        <taxon>Paenibacillaceae</taxon>
        <taxon>Paenibacillus</taxon>
    </lineage>
</organism>
<evidence type="ECO:0000313" key="2">
    <source>
        <dbReference type="EMBL" id="NOJ71796.1"/>
    </source>
</evidence>
<dbReference type="PANTHER" id="PTHR43559:SF1">
    <property type="entry name" value="HYDROLASE"/>
    <property type="match status" value="1"/>
</dbReference>
<dbReference type="InterPro" id="IPR053152">
    <property type="entry name" value="Hydrolase_YcaC-like"/>
</dbReference>
<accession>A0AAP7DJK2</accession>
<sequence length="212" mass="23277">MFNDKTDLLTPENSAIILIDHQPQMIFGTQSADRQTIINNTVGLAKTAKIFNAPIILTTVAAESFSGPLHPHIQEVFPDQKPIDRTSMNSWEDKNFIEAVKKTGRKKLIIAALWTEVCLAFPTISAIKEGYEVYIVTDASGGTTTEAHNTAIQRMIQAGAIPVTWLSVLLEYQRDWAREETYDAVVNVAKEHAGAYGTGIVYAKAMFGGYGG</sequence>
<dbReference type="RefSeq" id="WP_171417279.1">
    <property type="nucleotide sequence ID" value="NZ_JABFOR010000017.1"/>
</dbReference>
<dbReference type="PANTHER" id="PTHR43559">
    <property type="entry name" value="HYDROLASE YCAC-RELATED"/>
    <property type="match status" value="1"/>
</dbReference>
<dbReference type="Gene3D" id="3.40.50.850">
    <property type="entry name" value="Isochorismatase-like"/>
    <property type="match status" value="1"/>
</dbReference>
<evidence type="ECO:0000259" key="1">
    <source>
        <dbReference type="Pfam" id="PF00857"/>
    </source>
</evidence>
<evidence type="ECO:0000313" key="3">
    <source>
        <dbReference type="Proteomes" id="UP000552038"/>
    </source>
</evidence>
<dbReference type="GO" id="GO:0016787">
    <property type="term" value="F:hydrolase activity"/>
    <property type="evidence" value="ECO:0007669"/>
    <property type="project" value="UniProtKB-KW"/>
</dbReference>
<feature type="domain" description="Isochorismatase-like" evidence="1">
    <location>
        <begin position="14"/>
        <end position="165"/>
    </location>
</feature>
<gene>
    <name evidence="2" type="ORF">HMI46_14665</name>
</gene>
<dbReference type="EMBL" id="JABFOR010000017">
    <property type="protein sequence ID" value="NOJ71796.1"/>
    <property type="molecule type" value="Genomic_DNA"/>
</dbReference>